<reference evidence="9" key="1">
    <citation type="journal article" date="2012" name="Nature">
        <title>The oyster genome reveals stress adaptation and complexity of shell formation.</title>
        <authorList>
            <person name="Zhang G."/>
            <person name="Fang X."/>
            <person name="Guo X."/>
            <person name="Li L."/>
            <person name="Luo R."/>
            <person name="Xu F."/>
            <person name="Yang P."/>
            <person name="Zhang L."/>
            <person name="Wang X."/>
            <person name="Qi H."/>
            <person name="Xiong Z."/>
            <person name="Que H."/>
            <person name="Xie Y."/>
            <person name="Holland P.W."/>
            <person name="Paps J."/>
            <person name="Zhu Y."/>
            <person name="Wu F."/>
            <person name="Chen Y."/>
            <person name="Wang J."/>
            <person name="Peng C."/>
            <person name="Meng J."/>
            <person name="Yang L."/>
            <person name="Liu J."/>
            <person name="Wen B."/>
            <person name="Zhang N."/>
            <person name="Huang Z."/>
            <person name="Zhu Q."/>
            <person name="Feng Y."/>
            <person name="Mount A."/>
            <person name="Hedgecock D."/>
            <person name="Xu Z."/>
            <person name="Liu Y."/>
            <person name="Domazet-Loso T."/>
            <person name="Du Y."/>
            <person name="Sun X."/>
            <person name="Zhang S."/>
            <person name="Liu B."/>
            <person name="Cheng P."/>
            <person name="Jiang X."/>
            <person name="Li J."/>
            <person name="Fan D."/>
            <person name="Wang W."/>
            <person name="Fu W."/>
            <person name="Wang T."/>
            <person name="Wang B."/>
            <person name="Zhang J."/>
            <person name="Peng Z."/>
            <person name="Li Y."/>
            <person name="Li N."/>
            <person name="Wang J."/>
            <person name="Chen M."/>
            <person name="He Y."/>
            <person name="Tan F."/>
            <person name="Song X."/>
            <person name="Zheng Q."/>
            <person name="Huang R."/>
            <person name="Yang H."/>
            <person name="Du X."/>
            <person name="Chen L."/>
            <person name="Yang M."/>
            <person name="Gaffney P.M."/>
            <person name="Wang S."/>
            <person name="Luo L."/>
            <person name="She Z."/>
            <person name="Ming Y."/>
            <person name="Huang W."/>
            <person name="Zhang S."/>
            <person name="Huang B."/>
            <person name="Zhang Y."/>
            <person name="Qu T."/>
            <person name="Ni P."/>
            <person name="Miao G."/>
            <person name="Wang J."/>
            <person name="Wang Q."/>
            <person name="Steinberg C.E."/>
            <person name="Wang H."/>
            <person name="Li N."/>
            <person name="Qian L."/>
            <person name="Zhang G."/>
            <person name="Li Y."/>
            <person name="Yang H."/>
            <person name="Liu X."/>
            <person name="Wang J."/>
            <person name="Yin Y."/>
            <person name="Wang J."/>
        </authorList>
    </citation>
    <scope>NUCLEOTIDE SEQUENCE [LARGE SCALE GENOMIC DNA]</scope>
    <source>
        <strain evidence="9">05x7-T-G4-1.051#20</strain>
    </source>
</reference>
<keyword evidence="4" id="KW-0378">Hydrolase</keyword>
<evidence type="ECO:0000256" key="5">
    <source>
        <dbReference type="ARBA" id="ARBA00022839"/>
    </source>
</evidence>
<evidence type="ECO:0000313" key="9">
    <source>
        <dbReference type="EMBL" id="EKC25958.1"/>
    </source>
</evidence>
<comment type="cofactor">
    <cofactor evidence="1">
        <name>Mg(2+)</name>
        <dbReference type="ChEBI" id="CHEBI:18420"/>
    </cofactor>
</comment>
<protein>
    <submittedName>
        <fullName evidence="9">Uncharacterized protein</fullName>
    </submittedName>
</protein>
<evidence type="ECO:0000259" key="7">
    <source>
        <dbReference type="Pfam" id="PF20700"/>
    </source>
</evidence>
<keyword evidence="6" id="KW-0460">Magnesium</keyword>
<dbReference type="HOGENOM" id="CLU_736192_0_0_1"/>
<evidence type="ECO:0000256" key="1">
    <source>
        <dbReference type="ARBA" id="ARBA00001946"/>
    </source>
</evidence>
<keyword evidence="2" id="KW-0540">Nuclease</keyword>
<dbReference type="GO" id="GO:0006308">
    <property type="term" value="P:DNA catabolic process"/>
    <property type="evidence" value="ECO:0007669"/>
    <property type="project" value="TreeGrafter"/>
</dbReference>
<dbReference type="CDD" id="cd06127">
    <property type="entry name" value="DEDDh"/>
    <property type="match status" value="1"/>
</dbReference>
<keyword evidence="3" id="KW-0479">Metal-binding</keyword>
<dbReference type="GO" id="GO:0008296">
    <property type="term" value="F:3'-5'-DNA exonuclease activity"/>
    <property type="evidence" value="ECO:0007669"/>
    <property type="project" value="TreeGrafter"/>
</dbReference>
<dbReference type="InterPro" id="IPR036397">
    <property type="entry name" value="RNaseH_sf"/>
</dbReference>
<keyword evidence="5" id="KW-0269">Exonuclease</keyword>
<gene>
    <name evidence="9" type="ORF">CGI_10010223</name>
</gene>
<dbReference type="Pfam" id="PF22123">
    <property type="entry name" value="Exu_RNase_H_like"/>
    <property type="match status" value="1"/>
</dbReference>
<sequence length="376" mass="41660">MEKVAEDTKRSSLHEEIQATLESEGTDGLTVSVDAGWQKRGSGRSFDSLSGHCSMIGSHTGKIIDYEVRSKSCRICENATKAGRVPKDHDCRKNWDLGSTQANESFNKTVSMKAPKNHHFSSSASLNYRVAASVAEKNTGQTYVVEVNRRVGLSPGKHTKKFCYLRDSQSRKRQAIVRTKKAKRRRIELKAKKCQTTSCKEIREGPTYMSGVGIGDPNSAVKEIPRPSSVPQLQSLSSVKDHSLVFFDLETTGLARTSHILQVAAVCGDETFSTYVMPKEQITPSASEVTGLKLNNGALYHNERKVNAISISSALETFLSFIEKQACVILVGHNIKSFDVHVLFHPLDSCSLLDRMAHCVQGFLDTKYLFKLVYHS</sequence>
<feature type="domain" description="Exuperantia RNAse H-like" evidence="8">
    <location>
        <begin position="243"/>
        <end position="366"/>
    </location>
</feature>
<dbReference type="InterPro" id="IPR054362">
    <property type="entry name" value="Exu_RNase_H-like"/>
</dbReference>
<dbReference type="GO" id="GO:0005737">
    <property type="term" value="C:cytoplasm"/>
    <property type="evidence" value="ECO:0007669"/>
    <property type="project" value="TreeGrafter"/>
</dbReference>
<evidence type="ECO:0000256" key="2">
    <source>
        <dbReference type="ARBA" id="ARBA00022722"/>
    </source>
</evidence>
<evidence type="ECO:0000256" key="6">
    <source>
        <dbReference type="ARBA" id="ARBA00022842"/>
    </source>
</evidence>
<dbReference type="EMBL" id="JH819063">
    <property type="protein sequence ID" value="EKC25958.1"/>
    <property type="molecule type" value="Genomic_DNA"/>
</dbReference>
<organism evidence="9">
    <name type="scientific">Magallana gigas</name>
    <name type="common">Pacific oyster</name>
    <name type="synonym">Crassostrea gigas</name>
    <dbReference type="NCBI Taxonomy" id="29159"/>
    <lineage>
        <taxon>Eukaryota</taxon>
        <taxon>Metazoa</taxon>
        <taxon>Spiralia</taxon>
        <taxon>Lophotrochozoa</taxon>
        <taxon>Mollusca</taxon>
        <taxon>Bivalvia</taxon>
        <taxon>Autobranchia</taxon>
        <taxon>Pteriomorphia</taxon>
        <taxon>Ostreida</taxon>
        <taxon>Ostreoidea</taxon>
        <taxon>Ostreidae</taxon>
        <taxon>Magallana</taxon>
    </lineage>
</organism>
<proteinExistence type="predicted"/>
<dbReference type="PANTHER" id="PTHR13058">
    <property type="entry name" value="THREE PRIME REPAIR EXONUCLEASE 1, 2"/>
    <property type="match status" value="1"/>
</dbReference>
<dbReference type="GO" id="GO:0046872">
    <property type="term" value="F:metal ion binding"/>
    <property type="evidence" value="ECO:0007669"/>
    <property type="project" value="UniProtKB-KW"/>
</dbReference>
<dbReference type="AlphaFoldDB" id="K1PW58"/>
<dbReference type="InParanoid" id="K1PW58"/>
<dbReference type="SUPFAM" id="SSF53098">
    <property type="entry name" value="Ribonuclease H-like"/>
    <property type="match status" value="1"/>
</dbReference>
<accession>K1PW58</accession>
<evidence type="ECO:0000256" key="4">
    <source>
        <dbReference type="ARBA" id="ARBA00022801"/>
    </source>
</evidence>
<dbReference type="Pfam" id="PF20700">
    <property type="entry name" value="Mutator"/>
    <property type="match status" value="1"/>
</dbReference>
<feature type="domain" description="Mutator-like transposase" evidence="7">
    <location>
        <begin position="2"/>
        <end position="105"/>
    </location>
</feature>
<dbReference type="InterPro" id="IPR040393">
    <property type="entry name" value="TREX1/2"/>
</dbReference>
<evidence type="ECO:0000259" key="8">
    <source>
        <dbReference type="Pfam" id="PF22123"/>
    </source>
</evidence>
<dbReference type="InterPro" id="IPR012337">
    <property type="entry name" value="RNaseH-like_sf"/>
</dbReference>
<dbReference type="Gene3D" id="3.30.420.10">
    <property type="entry name" value="Ribonuclease H-like superfamily/Ribonuclease H"/>
    <property type="match status" value="1"/>
</dbReference>
<evidence type="ECO:0000256" key="3">
    <source>
        <dbReference type="ARBA" id="ARBA00022723"/>
    </source>
</evidence>
<name>K1PW58_MAGGI</name>
<dbReference type="PANTHER" id="PTHR13058:SF22">
    <property type="entry name" value="EXODEOXYRIBONUCLEASE III"/>
    <property type="match status" value="1"/>
</dbReference>
<dbReference type="GO" id="GO:0003676">
    <property type="term" value="F:nucleic acid binding"/>
    <property type="evidence" value="ECO:0007669"/>
    <property type="project" value="InterPro"/>
</dbReference>
<dbReference type="InterPro" id="IPR049012">
    <property type="entry name" value="Mutator_transp_dom"/>
</dbReference>